<evidence type="ECO:0000313" key="2">
    <source>
        <dbReference type="Proteomes" id="UP001162992"/>
    </source>
</evidence>
<proteinExistence type="predicted"/>
<dbReference type="Proteomes" id="UP001162992">
    <property type="component" value="Chromosome 11"/>
</dbReference>
<gene>
    <name evidence="1" type="ORF">O6H91_11G115000</name>
</gene>
<evidence type="ECO:0000313" key="1">
    <source>
        <dbReference type="EMBL" id="KAJ7539915.1"/>
    </source>
</evidence>
<sequence length="321" mass="36259">MIPGGCSMAVASSSSTQLQTDDFCLSQTFDTMSRPTGLGYFIFRDIEMVEQHQQQKAPEKPKEIRDLPLKTAVEEQCFPEPPWLHDFLRVTYFTSCHGRCSCDTNAHEVYFCISCGKGPFCLHTVLYDHRSSSTTNHTCIRVRKASRKDAVRVRDVQTLLDISGIQVYSFNGSDHLFLQSRPPSKINTTKRSDVPSCGICGRRIIDHLHRFCSISCKRIAIRNPSKHGKLSLSPVATHAAILTSLQAAADINLPSTSACVTEERDCHEAFILSWPQSEKKKRKTGSFDNFQIMQAAYTWACWKCQATSFMKDIYEQECHTN</sequence>
<accession>A0ACC2CD87</accession>
<keyword evidence="2" id="KW-1185">Reference proteome</keyword>
<organism evidence="1 2">
    <name type="scientific">Diphasiastrum complanatum</name>
    <name type="common">Issler's clubmoss</name>
    <name type="synonym">Lycopodium complanatum</name>
    <dbReference type="NCBI Taxonomy" id="34168"/>
    <lineage>
        <taxon>Eukaryota</taxon>
        <taxon>Viridiplantae</taxon>
        <taxon>Streptophyta</taxon>
        <taxon>Embryophyta</taxon>
        <taxon>Tracheophyta</taxon>
        <taxon>Lycopodiopsida</taxon>
        <taxon>Lycopodiales</taxon>
        <taxon>Lycopodiaceae</taxon>
        <taxon>Lycopodioideae</taxon>
        <taxon>Diphasiastrum</taxon>
    </lineage>
</organism>
<name>A0ACC2CD87_DIPCM</name>
<reference evidence="2" key="1">
    <citation type="journal article" date="2024" name="Proc. Natl. Acad. Sci. U.S.A.">
        <title>Extraordinary preservation of gene collinearity over three hundred million years revealed in homosporous lycophytes.</title>
        <authorList>
            <person name="Li C."/>
            <person name="Wickell D."/>
            <person name="Kuo L.Y."/>
            <person name="Chen X."/>
            <person name="Nie B."/>
            <person name="Liao X."/>
            <person name="Peng D."/>
            <person name="Ji J."/>
            <person name="Jenkins J."/>
            <person name="Williams M."/>
            <person name="Shu S."/>
            <person name="Plott C."/>
            <person name="Barry K."/>
            <person name="Rajasekar S."/>
            <person name="Grimwood J."/>
            <person name="Han X."/>
            <person name="Sun S."/>
            <person name="Hou Z."/>
            <person name="He W."/>
            <person name="Dai G."/>
            <person name="Sun C."/>
            <person name="Schmutz J."/>
            <person name="Leebens-Mack J.H."/>
            <person name="Li F.W."/>
            <person name="Wang L."/>
        </authorList>
    </citation>
    <scope>NUCLEOTIDE SEQUENCE [LARGE SCALE GENOMIC DNA]</scope>
    <source>
        <strain evidence="2">cv. PW_Plant_1</strain>
    </source>
</reference>
<protein>
    <submittedName>
        <fullName evidence="1">Uncharacterized protein</fullName>
    </submittedName>
</protein>
<comment type="caution">
    <text evidence="1">The sequence shown here is derived from an EMBL/GenBank/DDBJ whole genome shotgun (WGS) entry which is preliminary data.</text>
</comment>
<dbReference type="EMBL" id="CM055102">
    <property type="protein sequence ID" value="KAJ7539915.1"/>
    <property type="molecule type" value="Genomic_DNA"/>
</dbReference>